<evidence type="ECO:0000256" key="1">
    <source>
        <dbReference type="SAM" id="Phobius"/>
    </source>
</evidence>
<gene>
    <name evidence="2" type="ORF">SDC9_157043</name>
</gene>
<keyword evidence="1" id="KW-0472">Membrane</keyword>
<proteinExistence type="predicted"/>
<comment type="caution">
    <text evidence="2">The sequence shown here is derived from an EMBL/GenBank/DDBJ whole genome shotgun (WGS) entry which is preliminary data.</text>
</comment>
<dbReference type="Pfam" id="PF14209">
    <property type="entry name" value="DUF4321"/>
    <property type="match status" value="1"/>
</dbReference>
<feature type="transmembrane region" description="Helical" evidence="1">
    <location>
        <begin position="63"/>
        <end position="82"/>
    </location>
</feature>
<feature type="transmembrane region" description="Helical" evidence="1">
    <location>
        <begin position="9"/>
        <end position="28"/>
    </location>
</feature>
<dbReference type="EMBL" id="VSSQ01055872">
    <property type="protein sequence ID" value="MPN09751.1"/>
    <property type="molecule type" value="Genomic_DNA"/>
</dbReference>
<reference evidence="2" key="1">
    <citation type="submission" date="2019-08" db="EMBL/GenBank/DDBJ databases">
        <authorList>
            <person name="Kucharzyk K."/>
            <person name="Murdoch R.W."/>
            <person name="Higgins S."/>
            <person name="Loffler F."/>
        </authorList>
    </citation>
    <scope>NUCLEOTIDE SEQUENCE</scope>
</reference>
<dbReference type="InterPro" id="IPR025470">
    <property type="entry name" value="DUF4321"/>
</dbReference>
<protein>
    <recommendedName>
        <fullName evidence="3">DUF4321 domain-containing protein</fullName>
    </recommendedName>
</protein>
<keyword evidence="1" id="KW-0812">Transmembrane</keyword>
<organism evidence="2">
    <name type="scientific">bioreactor metagenome</name>
    <dbReference type="NCBI Taxonomy" id="1076179"/>
    <lineage>
        <taxon>unclassified sequences</taxon>
        <taxon>metagenomes</taxon>
        <taxon>ecological metagenomes</taxon>
    </lineage>
</organism>
<evidence type="ECO:0008006" key="3">
    <source>
        <dbReference type="Google" id="ProtNLM"/>
    </source>
</evidence>
<sequence>MRGNEKGNFLLFIILLGAICGSFIGDIIGNNVESLSFFKSTYPIGTSSPFILNLKVVQFTFGINFYINILAIIGVVLAILLYRKY</sequence>
<accession>A0A645F660</accession>
<dbReference type="AlphaFoldDB" id="A0A645F660"/>
<keyword evidence="1" id="KW-1133">Transmembrane helix</keyword>
<evidence type="ECO:0000313" key="2">
    <source>
        <dbReference type="EMBL" id="MPN09751.1"/>
    </source>
</evidence>
<name>A0A645F660_9ZZZZ</name>